<organism evidence="2 3">
    <name type="scientific">Solimonas marina</name>
    <dbReference type="NCBI Taxonomy" id="2714601"/>
    <lineage>
        <taxon>Bacteria</taxon>
        <taxon>Pseudomonadati</taxon>
        <taxon>Pseudomonadota</taxon>
        <taxon>Gammaproteobacteria</taxon>
        <taxon>Nevskiales</taxon>
        <taxon>Nevskiaceae</taxon>
        <taxon>Solimonas</taxon>
    </lineage>
</organism>
<dbReference type="CDD" id="cd01038">
    <property type="entry name" value="Endonuclease_DUF559"/>
    <property type="match status" value="1"/>
</dbReference>
<dbReference type="InterPro" id="IPR047216">
    <property type="entry name" value="Endonuclease_DUF559_bact"/>
</dbReference>
<dbReference type="SUPFAM" id="SSF52980">
    <property type="entry name" value="Restriction endonuclease-like"/>
    <property type="match status" value="1"/>
</dbReference>
<dbReference type="AlphaFoldDB" id="A0A969W997"/>
<evidence type="ECO:0000313" key="2">
    <source>
        <dbReference type="EMBL" id="NKF21880.1"/>
    </source>
</evidence>
<sequence length="123" mass="13990">MGISKQTERARVMRREMTDAERRLWHALRGARLPWKVRRQHPIGAHIADFAIPARKLIIEVDGGQHGWLRSEDEARSAALAARGYRVIRFWNDQVLRELDSVMEEIGRALGADCTGSDNDTDG</sequence>
<dbReference type="GO" id="GO:0004519">
    <property type="term" value="F:endonuclease activity"/>
    <property type="evidence" value="ECO:0007669"/>
    <property type="project" value="UniProtKB-KW"/>
</dbReference>
<feature type="domain" description="DUF559" evidence="1">
    <location>
        <begin position="5"/>
        <end position="110"/>
    </location>
</feature>
<dbReference type="RefSeq" id="WP_168147102.1">
    <property type="nucleotide sequence ID" value="NZ_JAAVXB010000002.1"/>
</dbReference>
<proteinExistence type="predicted"/>
<keyword evidence="3" id="KW-1185">Reference proteome</keyword>
<evidence type="ECO:0000259" key="1">
    <source>
        <dbReference type="Pfam" id="PF04480"/>
    </source>
</evidence>
<dbReference type="Proteomes" id="UP000653472">
    <property type="component" value="Unassembled WGS sequence"/>
</dbReference>
<name>A0A969W997_9GAMM</name>
<gene>
    <name evidence="2" type="ORF">G7Y82_06085</name>
</gene>
<keyword evidence="2" id="KW-0540">Nuclease</keyword>
<keyword evidence="2" id="KW-0255">Endonuclease</keyword>
<keyword evidence="2" id="KW-0378">Hydrolase</keyword>
<accession>A0A969W997</accession>
<dbReference type="Gene3D" id="3.40.960.10">
    <property type="entry name" value="VSR Endonuclease"/>
    <property type="match status" value="1"/>
</dbReference>
<dbReference type="EMBL" id="JAAVXB010000002">
    <property type="protein sequence ID" value="NKF21880.1"/>
    <property type="molecule type" value="Genomic_DNA"/>
</dbReference>
<protein>
    <submittedName>
        <fullName evidence="2">Endonuclease domain-containing protein</fullName>
    </submittedName>
</protein>
<dbReference type="PANTHER" id="PTHR38590:SF1">
    <property type="entry name" value="BLL0828 PROTEIN"/>
    <property type="match status" value="1"/>
</dbReference>
<dbReference type="Pfam" id="PF04480">
    <property type="entry name" value="DUF559"/>
    <property type="match status" value="1"/>
</dbReference>
<dbReference type="PANTHER" id="PTHR38590">
    <property type="entry name" value="BLL0828 PROTEIN"/>
    <property type="match status" value="1"/>
</dbReference>
<reference evidence="2" key="1">
    <citation type="submission" date="2020-03" db="EMBL/GenBank/DDBJ databases">
        <title>Solimonas marina sp. nov., isolated from deep seawater of the Pacific Ocean.</title>
        <authorList>
            <person name="Liu X."/>
            <person name="Lai Q."/>
            <person name="Sun F."/>
            <person name="Gai Y."/>
            <person name="Li G."/>
            <person name="Shao Z."/>
        </authorList>
    </citation>
    <scope>NUCLEOTIDE SEQUENCE</scope>
    <source>
        <strain evidence="2">C16B3</strain>
    </source>
</reference>
<comment type="caution">
    <text evidence="2">The sequence shown here is derived from an EMBL/GenBank/DDBJ whole genome shotgun (WGS) entry which is preliminary data.</text>
</comment>
<dbReference type="InterPro" id="IPR011335">
    <property type="entry name" value="Restrct_endonuc-II-like"/>
</dbReference>
<evidence type="ECO:0000313" key="3">
    <source>
        <dbReference type="Proteomes" id="UP000653472"/>
    </source>
</evidence>
<dbReference type="InterPro" id="IPR007569">
    <property type="entry name" value="DUF559"/>
</dbReference>